<feature type="domain" description="Cadherin" evidence="21">
    <location>
        <begin position="1202"/>
        <end position="1308"/>
    </location>
</feature>
<dbReference type="Pfam" id="PF01049">
    <property type="entry name" value="CADH_Y-type_LIR"/>
    <property type="match status" value="1"/>
</dbReference>
<evidence type="ECO:0000256" key="16">
    <source>
        <dbReference type="PROSITE-ProRule" id="PRU00043"/>
    </source>
</evidence>
<evidence type="ECO:0000256" key="11">
    <source>
        <dbReference type="ARBA" id="ARBA00023157"/>
    </source>
</evidence>
<dbReference type="GO" id="GO:0016327">
    <property type="term" value="C:apicolateral plasma membrane"/>
    <property type="evidence" value="ECO:0007669"/>
    <property type="project" value="UniProtKB-ARBA"/>
</dbReference>
<feature type="domain" description="Cadherin" evidence="21">
    <location>
        <begin position="365"/>
        <end position="471"/>
    </location>
</feature>
<reference evidence="22" key="1">
    <citation type="journal article" date="2017" name="BMC Dev. Biol.">
        <title>The asymmetric cell division machinery in the spiral-cleaving egg and embryo of the marine annelid Platynereis dumerilii.</title>
        <authorList>
            <person name="Nakama A.B."/>
            <person name="Chou H.C."/>
            <person name="Schneider S.Q."/>
        </authorList>
    </citation>
    <scope>NUCLEOTIDE SEQUENCE</scope>
</reference>
<feature type="domain" description="Cadherin" evidence="21">
    <location>
        <begin position="1415"/>
        <end position="1523"/>
    </location>
</feature>
<dbReference type="FunFam" id="2.60.40.60:FF:000013">
    <property type="entry name" value="Cadherin EGF LAG seven-pass G-type receptor"/>
    <property type="match status" value="1"/>
</dbReference>
<keyword evidence="4 17" id="KW-0812">Transmembrane</keyword>
<feature type="domain" description="Cadherin" evidence="21">
    <location>
        <begin position="2149"/>
        <end position="2254"/>
    </location>
</feature>
<dbReference type="InterPro" id="IPR000233">
    <property type="entry name" value="Cadherin_Y-type_LIR"/>
</dbReference>
<evidence type="ECO:0000256" key="14">
    <source>
        <dbReference type="ARBA" id="ARBA00072299"/>
    </source>
</evidence>
<comment type="subunit">
    <text evidence="13">Heterophilic interaction with FAT4; this interaction affects their respective protein levels.</text>
</comment>
<keyword evidence="9 20" id="KW-1133">Transmembrane helix</keyword>
<keyword evidence="6" id="KW-0677">Repeat</keyword>
<feature type="domain" description="Cadherin" evidence="21">
    <location>
        <begin position="2355"/>
        <end position="2457"/>
    </location>
</feature>
<dbReference type="FunFam" id="2.60.40.60:FF:000035">
    <property type="entry name" value="Protocadherin Fat 3"/>
    <property type="match status" value="1"/>
</dbReference>
<comment type="function">
    <text evidence="18">Cadherins are calcium-dependent cell adhesion proteins.</text>
</comment>
<feature type="domain" description="Cadherin" evidence="21">
    <location>
        <begin position="1098"/>
        <end position="1200"/>
    </location>
</feature>
<proteinExistence type="evidence at transcript level"/>
<dbReference type="FunFam" id="2.60.40.60:FF:000020">
    <property type="entry name" value="Dachsous cadherin-related 1b"/>
    <property type="match status" value="11"/>
</dbReference>
<feature type="compositionally biased region" description="Low complexity" evidence="19">
    <location>
        <begin position="3216"/>
        <end position="3232"/>
    </location>
</feature>
<evidence type="ECO:0000313" key="22">
    <source>
        <dbReference type="EMBL" id="AUG84446.1"/>
    </source>
</evidence>
<evidence type="ECO:0000256" key="17">
    <source>
        <dbReference type="RuleBase" id="RU003318"/>
    </source>
</evidence>
<keyword evidence="10 20" id="KW-0472">Membrane</keyword>
<feature type="compositionally biased region" description="Low complexity" evidence="19">
    <location>
        <begin position="2986"/>
        <end position="2997"/>
    </location>
</feature>
<feature type="domain" description="Cadherin" evidence="21">
    <location>
        <begin position="2046"/>
        <end position="2148"/>
    </location>
</feature>
<feature type="domain" description="Cadherin" evidence="21">
    <location>
        <begin position="2254"/>
        <end position="2354"/>
    </location>
</feature>
<feature type="domain" description="Cadherin" evidence="21">
    <location>
        <begin position="1524"/>
        <end position="1628"/>
    </location>
</feature>
<dbReference type="PROSITE" id="PS00232">
    <property type="entry name" value="CADHERIN_1"/>
    <property type="match status" value="17"/>
</dbReference>
<evidence type="ECO:0000256" key="8">
    <source>
        <dbReference type="ARBA" id="ARBA00022889"/>
    </source>
</evidence>
<dbReference type="FunFam" id="2.60.40.60:FF:000058">
    <property type="entry name" value="FAT atypical cadherin 3"/>
    <property type="match status" value="1"/>
</dbReference>
<evidence type="ECO:0000256" key="19">
    <source>
        <dbReference type="SAM" id="MobiDB-lite"/>
    </source>
</evidence>
<evidence type="ECO:0000256" key="1">
    <source>
        <dbReference type="ARBA" id="ARBA00004251"/>
    </source>
</evidence>
<dbReference type="GO" id="GO:0090251">
    <property type="term" value="P:protein localization involved in establishment of planar polarity"/>
    <property type="evidence" value="ECO:0007669"/>
    <property type="project" value="UniProtKB-ARBA"/>
</dbReference>
<protein>
    <recommendedName>
        <fullName evidence="14">Protocadherin-16</fullName>
    </recommendedName>
    <alternativeName>
        <fullName evidence="15">Protein dachsous homolog 1</fullName>
    </alternativeName>
</protein>
<feature type="domain" description="Cadherin" evidence="21">
    <location>
        <begin position="2772"/>
        <end position="2847"/>
    </location>
</feature>
<dbReference type="GO" id="GO:0016477">
    <property type="term" value="P:cell migration"/>
    <property type="evidence" value="ECO:0007669"/>
    <property type="project" value="UniProtKB-ARBA"/>
</dbReference>
<evidence type="ECO:0000256" key="6">
    <source>
        <dbReference type="ARBA" id="ARBA00022737"/>
    </source>
</evidence>
<evidence type="ECO:0000259" key="21">
    <source>
        <dbReference type="PROSITE" id="PS50268"/>
    </source>
</evidence>
<feature type="compositionally biased region" description="Polar residues" evidence="19">
    <location>
        <begin position="3246"/>
        <end position="3270"/>
    </location>
</feature>
<sequence length="3319" mass="365895">MKGRRTKGVRVVAPCLPLPTVFCLLFTFLLLVKHGTCNNEEDFTQDFHVEEEQGQVIVGTIAAGQPWASQVPSPYFIVSSQNSGVTDHFEVNESDGIIRTKTSLDYEGQKQYTFVAISIFNSRNVRVNIYVEDINDHSPSFKNIEKVLPLLESAPRDAKYTLGSASDPDRDLNSTQRYEIVEGNINNAFRLETKPRQNDALLFDLAVNGELDFEEVPLYSLVIRAYDGGRPPLYGSMRLNITVIDVNDNQPIFNQSRYFAKLKENVTLGTPVLQVQATDRDSGENGKVRYQIDRQRSDQEQHFDINPVSGVISVNKQLDYEMKNVYELIVVARDNGTQRLQTTAVVSIQVEDVNDNEPVINIIFLTEDESPTISEDSEPGDFVARISVSDPDIDTYISHVNVTLQGGEGRFGLTTRDNVVYLVILAKPLDFEIRSYYTLTVVAIDSGIPPRIARKNFTIHVGDVNDNPPQFTQQSYEVEIQEVLSVGASVIQVTARDRDGGDNSKVFYSLVPSPDTQYFTISNTTGLVTTKSRVYCDTSSELSFQVRATDFGLPRLSSTANVVVKIKDANDNQPVFDQTFYNVSIPEDRAVGSCILKVSASDPDCGRNGEVTYSFARNLGFEVPLELRIDGASGEVCIDQALDYETKSSYEFPVMASDHDGLHTTAMIKVVVRDVNDNAPEFYPIQYNASLDEASSVGQEVVAVHARDADSGVNGFVNYRITSGNTQGYFSINSDTGVITVRRTLSLTQRLYTLTVESEDGSGRRSSNQAVIRISILDASQQPPTFSTSLYQFRVAEGRPTNSLVNRVYATNSNPAAGFIRYRIVAGNADGLFKIESRSGEIKTQAVLDHESVPYSLLTVQAESGNPVSYSQAQVNISIDDINDNSPVFPVRMLEIAVQENAAVNSVVYSVLATDQDSGMNGKVQYSLQDSSGVFKIDSATGQLKIARSPDYESQSSYRMSVTASDQGAPPQQATMQLIVNIQDVNDNSPVFSKSQYNFKLAEGAPVNTVIGKLNATDADSGNNGKISYTLQNGPDSDMFGISSDSGNLFNKVVLDREDKEERVLTAVVVDSGIPARSSSVVVILTVLDENDNHPRFLEDAYVFKVNENLPSGADIGVVQATDPDFTDNQRLVYSLLLPSDQFQINENTGAITTKQALDREVGDKYQLTVKVSDVGFPTATAIVNIEIQVLDVNDNSPVFDQSGTYVVYVEENQPKGHIVTTVTAHDADEGKNAEISYYLREDSQENYKLFKIHPRTGLLTTQEVLDHEERSLYTLQVYAMDGGAPARTAMTTVEINVQDINEGGPEFDAPTVTFNIKENSAPGTVVGVIKARDQDSGDNGVIHYYIIGGNLFSMFGINQTTGSLYLEQSPDYEVASSYSVIVKAVDNSITNPLSNDIKVLVNVIDVNDNAPVFDTDPVVVTFSENEPVGSTVYVFNAFDVDGGNAGLVHYSIVSQSPESQWFSIGRTDGKLVSSKVIDYEETSQISLVIEARDQPENKRDSLSRTVTAVIMIKDLNDNAPKFIQERTEFNILEDEPLGYPVMHLVARDDDSGQNGKVTYSIESGNNGKYFSLNPETGLLAIAKGLDREAVESVRLQIIARDHGYPQLSSEVYITANIIDVNDNKPKFTQKVYNASIMENQPVGTFVTAVSAVDPDQGANGKIVYLIPFGMADYHFTLDEKTGRIMSNATLDREVVDKWTLTAYVKDSGYPSLYDTATVVIDVLDENDHSPEFRDPVYRVEVAENEKMKVVHTVIATDKDSGENGKVSYSIIGGNTDGKFSLDSSTGILSCKPLDRETQSSYNLTIVGRDGGRPSRSATCTVLIEVMDENDNDPVFNKPLYSKSIRESIRINTSILRVSATDDDVGNNALITYSFDNDADGLFKIDNQTGVIRTASEFDRETKSSYSFQVFASDGGMYGPRSRSVQVDISVEDVNDNAPVFEQVPYRVNVSENHGVGQYVLQVSAKDKDQGSNGEVMYNFALESPYFDMDSFSGVIVTRQSLDSAAVRVHRLEIIARDKGQNPMSSTGLVEIRVGNAAGYATLIFDRDEYSADVQENAAVNTPVIRVRARHPNTPTAAISYTFASGNEANIFSIDRISGQVTVRNSSTLDYESLKQLRLVISATASAAYGYATVFVNLLDMNDNPPHFTQDRYVSSVWEGSPRGTFVTQIRAMDADEGRNARVTYSIIGGNVQNAFVIDPPETGIIKANIILDREIRDSYRLEIEAIDGGSPPLSTHCVLRIQIIDVNDNAPFFPQYSPISIPEDAQPGREILQVTANDRDMNPTLSYHLVPDRSYENKFNIDRFSGRVSITKPLDYEEMQQYDLRIMASDNEYNATTSVKLNIVDVNDNPPVFSQQSYLATVAEMTPPNSPIIQVNATDEDAGQNAAVTFSMLPMNGFYIDEISGIIYTDKTLTFSRSQPITHLVVTAKDAGTPSQTSVTAIQLQVVDVNNNAPVFSNTVYRVSVPEDERKGHVLISLTATDEDDAVDNKKVDYSIVSGNDNGLFDISSSTGDVMLVGSLDRETSPDFDLQIMAKDRGDPPLSSTCKVLITVDDINDNSPVFSQKYYQTTVPEDLEEGTDIITITAVDMDSGENSRVTYIIESGNDDNKFEIDRDSGLMKVRLPLDYETRKLHRLIIKASDSSKTHQRSAFTTVTINITDVNEFDPDFPVFMYMETVLENEPPGAYVFTAHANDKDAGNYGQVSYELISDLPRFAIDQLTGVVTTKEMFDYESSQETYSFYIRATDLGGRSTTIPVMVSVSSVDEFKPRFGKARYQFEIPGNAEKGFIVGQVQAYDDDQGRSGEIRYSFSEEHEYFHVVPDTGVIMVIKDLQDNGAKREKRHTFFLSRQKRALEGNNITLIIVASSWLSNSLVDRTKVELAINRTCVGCAYLGQVATGDLSGTPLVLVSLFVIVVVVLVVIVLIVYLRSRERKRRLPNSQYDRSFDSMNMPAALPRDLAPPTYNEIHQNHYNRSHDHNITTSEISDQSHSASSGRGSAEEADDVDEEIRMINAAPMQTKGLRIAQDSGIQQDDDAVSEHSVQNHQEYLARLGIDTSKLKSIPQQQPAKPPVGSSVESMHQFAEEGGGEGPPPKVPAVNAIKTRESSRDPDGTHEFQYTEPSNNTAASLSSVINSEEEISGSYNWDYLLDWGPQYQPLAHVFSEIAKLKDDSIKPKNKSQLVPHKQNLNALNQNKSYPPPLLTSAPPKVLLAQPVSTRPSNNSSSGGSSRTSQMVSLPSLPRSPISHESSFTSPALTPSFTPSLSPLATRSPSISPIITSKDGSTNHLNHHHRRPPVVIENRPVVNKQASSESEQEIHI</sequence>
<feature type="domain" description="Cadherin" evidence="21">
    <location>
        <begin position="2670"/>
        <end position="2771"/>
    </location>
</feature>
<keyword evidence="8 17" id="KW-0130">Cell adhesion</keyword>
<feature type="compositionally biased region" description="Basic and acidic residues" evidence="19">
    <location>
        <begin position="3105"/>
        <end position="3114"/>
    </location>
</feature>
<keyword evidence="7 16" id="KW-0106">Calcium</keyword>
<name>A0A2H5BFD6_PLADU</name>
<feature type="domain" description="Cadherin" evidence="21">
    <location>
        <begin position="164"/>
        <end position="253"/>
    </location>
</feature>
<comment type="subcellular location">
    <subcellularLocation>
        <location evidence="1 17">Cell membrane</location>
        <topology evidence="1 17">Single-pass type I membrane protein</topology>
    </subcellularLocation>
</comment>
<accession>A0A2H5BFD6</accession>
<evidence type="ECO:0000256" key="13">
    <source>
        <dbReference type="ARBA" id="ARBA00062150"/>
    </source>
</evidence>
<dbReference type="FunFam" id="2.60.40.60:FF:000102">
    <property type="entry name" value="Dachsous cadherin-related 1b"/>
    <property type="match status" value="1"/>
</dbReference>
<dbReference type="FunFam" id="2.60.40.60:FF:000104">
    <property type="entry name" value="cadherin-23 isoform X1"/>
    <property type="match status" value="1"/>
</dbReference>
<evidence type="ECO:0000256" key="4">
    <source>
        <dbReference type="ARBA" id="ARBA00022692"/>
    </source>
</evidence>
<evidence type="ECO:0000256" key="2">
    <source>
        <dbReference type="ARBA" id="ARBA00022475"/>
    </source>
</evidence>
<feature type="domain" description="Cadherin" evidence="21">
    <location>
        <begin position="1309"/>
        <end position="1414"/>
    </location>
</feature>
<dbReference type="FunFam" id="2.60.40.60:FF:000039">
    <property type="entry name" value="FAT atypical cadherin 3"/>
    <property type="match status" value="1"/>
</dbReference>
<feature type="region of interest" description="Disordered" evidence="19">
    <location>
        <begin position="2983"/>
        <end position="3005"/>
    </location>
</feature>
<dbReference type="GO" id="GO:0005509">
    <property type="term" value="F:calcium ion binding"/>
    <property type="evidence" value="ECO:0007669"/>
    <property type="project" value="UniProtKB-UniRule"/>
</dbReference>
<feature type="domain" description="Cadherin" evidence="21">
    <location>
        <begin position="890"/>
        <end position="992"/>
    </location>
</feature>
<evidence type="ECO:0000256" key="20">
    <source>
        <dbReference type="SAM" id="Phobius"/>
    </source>
</evidence>
<dbReference type="CDD" id="cd11304">
    <property type="entry name" value="Cadherin_repeat"/>
    <property type="match status" value="27"/>
</dbReference>
<evidence type="ECO:0000256" key="3">
    <source>
        <dbReference type="ARBA" id="ARBA00022536"/>
    </source>
</evidence>
<dbReference type="Pfam" id="PF00028">
    <property type="entry name" value="Cadherin"/>
    <property type="match status" value="25"/>
</dbReference>
<dbReference type="SUPFAM" id="SSF49313">
    <property type="entry name" value="Cadherin-like"/>
    <property type="match status" value="27"/>
</dbReference>
<keyword evidence="3" id="KW-0245">EGF-like domain</keyword>
<dbReference type="GO" id="GO:0007156">
    <property type="term" value="P:homophilic cell adhesion via plasma membrane adhesion molecules"/>
    <property type="evidence" value="ECO:0007669"/>
    <property type="project" value="InterPro"/>
</dbReference>
<evidence type="ECO:0000256" key="10">
    <source>
        <dbReference type="ARBA" id="ARBA00023136"/>
    </source>
</evidence>
<keyword evidence="5" id="KW-0732">Signal</keyword>
<dbReference type="Gene3D" id="4.10.900.10">
    <property type="entry name" value="TCF3-CBD (Catenin binding domain)"/>
    <property type="match status" value="1"/>
</dbReference>
<dbReference type="FunFam" id="2.60.40.60:FF:000181">
    <property type="entry name" value="Predicted protein"/>
    <property type="match status" value="1"/>
</dbReference>
<feature type="domain" description="Cadherin" evidence="21">
    <location>
        <begin position="2458"/>
        <end position="2563"/>
    </location>
</feature>
<feature type="domain" description="Cadherin" evidence="21">
    <location>
        <begin position="787"/>
        <end position="889"/>
    </location>
</feature>
<evidence type="ECO:0000256" key="7">
    <source>
        <dbReference type="ARBA" id="ARBA00022837"/>
    </source>
</evidence>
<feature type="domain" description="Cadherin" evidence="21">
    <location>
        <begin position="1629"/>
        <end position="1733"/>
    </location>
</feature>
<keyword evidence="2" id="KW-1003">Cell membrane</keyword>
<evidence type="ECO:0000256" key="15">
    <source>
        <dbReference type="ARBA" id="ARBA00079083"/>
    </source>
</evidence>
<dbReference type="InterPro" id="IPR002126">
    <property type="entry name" value="Cadherin-like_dom"/>
</dbReference>
<keyword evidence="11" id="KW-1015">Disulfide bond</keyword>
<feature type="domain" description="Cadherin" evidence="21">
    <location>
        <begin position="993"/>
        <end position="1097"/>
    </location>
</feature>
<dbReference type="PANTHER" id="PTHR24026:SF126">
    <property type="entry name" value="PROTOCADHERIN FAT 4"/>
    <property type="match status" value="1"/>
</dbReference>
<feature type="region of interest" description="Disordered" evidence="19">
    <location>
        <begin position="3172"/>
        <end position="3319"/>
    </location>
</feature>
<dbReference type="PRINTS" id="PR00205">
    <property type="entry name" value="CADHERIN"/>
</dbReference>
<feature type="domain" description="Cadherin" evidence="21">
    <location>
        <begin position="2564"/>
        <end position="2669"/>
    </location>
</feature>
<keyword evidence="12" id="KW-0325">Glycoprotein</keyword>
<dbReference type="EMBL" id="MG197696">
    <property type="protein sequence ID" value="AUG84446.1"/>
    <property type="molecule type" value="mRNA"/>
</dbReference>
<evidence type="ECO:0000256" key="18">
    <source>
        <dbReference type="RuleBase" id="RU004357"/>
    </source>
</evidence>
<feature type="region of interest" description="Disordered" evidence="19">
    <location>
        <begin position="3105"/>
        <end position="3124"/>
    </location>
</feature>
<dbReference type="Gene3D" id="2.60.40.60">
    <property type="entry name" value="Cadherins"/>
    <property type="match status" value="27"/>
</dbReference>
<feature type="domain" description="Cadherin" evidence="21">
    <location>
        <begin position="1837"/>
        <end position="1941"/>
    </location>
</feature>
<dbReference type="FunFam" id="2.60.40.60:FF:000007">
    <property type="entry name" value="Protocadherin alpha 2"/>
    <property type="match status" value="1"/>
</dbReference>
<dbReference type="GO" id="GO:0035332">
    <property type="term" value="P:positive regulation of hippo signaling"/>
    <property type="evidence" value="ECO:0007669"/>
    <property type="project" value="UniProtKB-ARBA"/>
</dbReference>
<feature type="domain" description="Cadherin" evidence="21">
    <location>
        <begin position="1734"/>
        <end position="1836"/>
    </location>
</feature>
<feature type="compositionally biased region" description="Polar residues" evidence="19">
    <location>
        <begin position="3186"/>
        <end position="3196"/>
    </location>
</feature>
<dbReference type="FunFam" id="2.60.40.60:FF:000081">
    <property type="entry name" value="protocadherin Fat 4"/>
    <property type="match status" value="1"/>
</dbReference>
<feature type="domain" description="Cadherin" evidence="21">
    <location>
        <begin position="75"/>
        <end position="141"/>
    </location>
</feature>
<organism evidence="22">
    <name type="scientific">Platynereis dumerilii</name>
    <name type="common">Dumeril's clam worm</name>
    <dbReference type="NCBI Taxonomy" id="6359"/>
    <lineage>
        <taxon>Eukaryota</taxon>
        <taxon>Metazoa</taxon>
        <taxon>Spiralia</taxon>
        <taxon>Lophotrochozoa</taxon>
        <taxon>Annelida</taxon>
        <taxon>Polychaeta</taxon>
        <taxon>Errantia</taxon>
        <taxon>Phyllodocida</taxon>
        <taxon>Nereididae</taxon>
        <taxon>Platynereis</taxon>
    </lineage>
</organism>
<evidence type="ECO:0000256" key="12">
    <source>
        <dbReference type="ARBA" id="ARBA00023180"/>
    </source>
</evidence>
<evidence type="ECO:0000256" key="5">
    <source>
        <dbReference type="ARBA" id="ARBA00022729"/>
    </source>
</evidence>
<feature type="domain" description="Cadherin" evidence="21">
    <location>
        <begin position="683"/>
        <end position="786"/>
    </location>
</feature>
<feature type="domain" description="Cadherin" evidence="21">
    <location>
        <begin position="254"/>
        <end position="360"/>
    </location>
</feature>
<dbReference type="SMART" id="SM00112">
    <property type="entry name" value="CA"/>
    <property type="match status" value="26"/>
</dbReference>
<dbReference type="InterPro" id="IPR015919">
    <property type="entry name" value="Cadherin-like_sf"/>
</dbReference>
<dbReference type="FunFam" id="2.60.40.60:FF:000226">
    <property type="entry name" value="Dachsous, isoform B"/>
    <property type="match status" value="1"/>
</dbReference>
<feature type="domain" description="Cadherin" evidence="21">
    <location>
        <begin position="472"/>
        <end position="576"/>
    </location>
</feature>
<feature type="domain" description="Cadherin" evidence="21">
    <location>
        <begin position="577"/>
        <end position="682"/>
    </location>
</feature>
<dbReference type="InterPro" id="IPR020894">
    <property type="entry name" value="Cadherin_CS"/>
</dbReference>
<dbReference type="FunFam" id="2.60.40.60:FF:000033">
    <property type="entry name" value="FAT atypical cadherin 1"/>
    <property type="match status" value="2"/>
</dbReference>
<dbReference type="FunFam" id="2.60.40.60:FF:000080">
    <property type="entry name" value="FAT atypical cadherin 1"/>
    <property type="match status" value="1"/>
</dbReference>
<dbReference type="InterPro" id="IPR027397">
    <property type="entry name" value="Catenin-bd_sf"/>
</dbReference>
<dbReference type="PROSITE" id="PS50268">
    <property type="entry name" value="CADHERIN_2"/>
    <property type="match status" value="27"/>
</dbReference>
<evidence type="ECO:0000256" key="9">
    <source>
        <dbReference type="ARBA" id="ARBA00022989"/>
    </source>
</evidence>
<feature type="domain" description="Cadherin" evidence="21">
    <location>
        <begin position="1942"/>
        <end position="2045"/>
    </location>
</feature>
<dbReference type="PANTHER" id="PTHR24026">
    <property type="entry name" value="FAT ATYPICAL CADHERIN-RELATED"/>
    <property type="match status" value="1"/>
</dbReference>
<feature type="transmembrane region" description="Helical" evidence="20">
    <location>
        <begin position="12"/>
        <end position="32"/>
    </location>
</feature>
<feature type="transmembrane region" description="Helical" evidence="20">
    <location>
        <begin position="2906"/>
        <end position="2928"/>
    </location>
</feature>